<dbReference type="InterPro" id="IPR036250">
    <property type="entry name" value="AcylCo_DH-like_C"/>
</dbReference>
<name>A0A1G8CYI5_9PSEU</name>
<dbReference type="AlphaFoldDB" id="A0A1G8CYI5"/>
<reference evidence="4" key="1">
    <citation type="submission" date="2016-10" db="EMBL/GenBank/DDBJ databases">
        <authorList>
            <person name="Varghese N."/>
            <person name="Submissions S."/>
        </authorList>
    </citation>
    <scope>NUCLEOTIDE SEQUENCE [LARGE SCALE GENOMIC DNA]</scope>
    <source>
        <strain evidence="4">CGMCC 4.3506</strain>
    </source>
</reference>
<evidence type="ECO:0000313" key="4">
    <source>
        <dbReference type="Proteomes" id="UP000199623"/>
    </source>
</evidence>
<dbReference type="EMBL" id="FNCC01000025">
    <property type="protein sequence ID" value="SDH50657.1"/>
    <property type="molecule type" value="Genomic_DNA"/>
</dbReference>
<organism evidence="3 4">
    <name type="scientific">Lentzea fradiae</name>
    <dbReference type="NCBI Taxonomy" id="200378"/>
    <lineage>
        <taxon>Bacteria</taxon>
        <taxon>Bacillati</taxon>
        <taxon>Actinomycetota</taxon>
        <taxon>Actinomycetes</taxon>
        <taxon>Pseudonocardiales</taxon>
        <taxon>Pseudonocardiaceae</taxon>
        <taxon>Lentzea</taxon>
    </lineage>
</organism>
<gene>
    <name evidence="3" type="ORF">SAMN05216553_12533</name>
</gene>
<dbReference type="Gene3D" id="1.20.140.10">
    <property type="entry name" value="Butyryl-CoA Dehydrogenase, subunit A, domain 3"/>
    <property type="match status" value="1"/>
</dbReference>
<sequence length="359" mass="37506">MTERNVGLATAAEKVKLVAAEHAARADATRKLAPEVVETLREAGFARHFVAAARGGSEGTFAELTEAVLLAGQGCASTAWCASLAAYSARFAGLLPEAGHDVLWEHGPDTFVVTALPPMGKGTAVDGGYRVNGRWAYVSGVDFADWALLCGTVGDEARFFALPRRDFTVLETWDSVGMKATSSHSVVVDDVFVPAHLTFTRADMVTGTSWSPVASHNVPFQAVGGLTFAAPAVGAGMGALDACVSVLSGKKQSVTSAVDLVRASAQVESARLLVEQNAGVLDDREFTPAAMARNERNVVYAAEVLVDAAGGLVRAAGTSGLAEGGALQRFWRDVVSSSSHIALRYETAAVRTYPASLYG</sequence>
<dbReference type="InterPro" id="IPR009100">
    <property type="entry name" value="AcylCoA_DH/oxidase_NM_dom_sf"/>
</dbReference>
<dbReference type="STRING" id="200378.SAMN05216553_12533"/>
<dbReference type="SUPFAM" id="SSF47203">
    <property type="entry name" value="Acyl-CoA dehydrogenase C-terminal domain-like"/>
    <property type="match status" value="1"/>
</dbReference>
<dbReference type="InterPro" id="IPR046373">
    <property type="entry name" value="Acyl-CoA_Oxase/DH_mid-dom_sf"/>
</dbReference>
<dbReference type="Gene3D" id="1.10.540.10">
    <property type="entry name" value="Acyl-CoA dehydrogenase/oxidase, N-terminal domain"/>
    <property type="match status" value="1"/>
</dbReference>
<dbReference type="GO" id="GO:0050660">
    <property type="term" value="F:flavin adenine dinucleotide binding"/>
    <property type="evidence" value="ECO:0007669"/>
    <property type="project" value="InterPro"/>
</dbReference>
<keyword evidence="4" id="KW-1185">Reference proteome</keyword>
<evidence type="ECO:0000256" key="1">
    <source>
        <dbReference type="ARBA" id="ARBA00023002"/>
    </source>
</evidence>
<dbReference type="PANTHER" id="PTHR43884:SF12">
    <property type="entry name" value="ISOVALERYL-COA DEHYDROGENASE, MITOCHONDRIAL-RELATED"/>
    <property type="match status" value="1"/>
</dbReference>
<feature type="domain" description="Acyl-CoA dehydrogenase C-terminal" evidence="2">
    <location>
        <begin position="226"/>
        <end position="344"/>
    </location>
</feature>
<dbReference type="PANTHER" id="PTHR43884">
    <property type="entry name" value="ACYL-COA DEHYDROGENASE"/>
    <property type="match status" value="1"/>
</dbReference>
<dbReference type="Proteomes" id="UP000199623">
    <property type="component" value="Unassembled WGS sequence"/>
</dbReference>
<dbReference type="GO" id="GO:0004497">
    <property type="term" value="F:monooxygenase activity"/>
    <property type="evidence" value="ECO:0007669"/>
    <property type="project" value="UniProtKB-KW"/>
</dbReference>
<dbReference type="InterPro" id="IPR037069">
    <property type="entry name" value="AcylCoA_DH/ox_N_sf"/>
</dbReference>
<dbReference type="OrthoDB" id="3402961at2"/>
<dbReference type="SUPFAM" id="SSF56645">
    <property type="entry name" value="Acyl-CoA dehydrogenase NM domain-like"/>
    <property type="match status" value="1"/>
</dbReference>
<accession>A0A1G8CYI5</accession>
<dbReference type="InterPro" id="IPR013107">
    <property type="entry name" value="Acyl-CoA_DH_C"/>
</dbReference>
<dbReference type="PIRSF" id="PIRSF016578">
    <property type="entry name" value="HsaA"/>
    <property type="match status" value="1"/>
</dbReference>
<keyword evidence="1" id="KW-0560">Oxidoreductase</keyword>
<protein>
    <submittedName>
        <fullName evidence="3">Two-component flavin-dependent monooxygenase</fullName>
    </submittedName>
</protein>
<evidence type="ECO:0000259" key="2">
    <source>
        <dbReference type="Pfam" id="PF08028"/>
    </source>
</evidence>
<dbReference type="GO" id="GO:0003995">
    <property type="term" value="F:acyl-CoA dehydrogenase activity"/>
    <property type="evidence" value="ECO:0007669"/>
    <property type="project" value="TreeGrafter"/>
</dbReference>
<proteinExistence type="predicted"/>
<dbReference type="Gene3D" id="2.40.110.10">
    <property type="entry name" value="Butyryl-CoA Dehydrogenase, subunit A, domain 2"/>
    <property type="match status" value="1"/>
</dbReference>
<dbReference type="RefSeq" id="WP_090059863.1">
    <property type="nucleotide sequence ID" value="NZ_FNCC01000025.1"/>
</dbReference>
<keyword evidence="3" id="KW-0503">Monooxygenase</keyword>
<evidence type="ECO:0000313" key="3">
    <source>
        <dbReference type="EMBL" id="SDH50657.1"/>
    </source>
</evidence>
<dbReference type="Pfam" id="PF08028">
    <property type="entry name" value="Acyl-CoA_dh_2"/>
    <property type="match status" value="1"/>
</dbReference>